<feature type="compositionally biased region" description="Pro residues" evidence="6">
    <location>
        <begin position="692"/>
        <end position="708"/>
    </location>
</feature>
<proteinExistence type="predicted"/>
<dbReference type="PROSITE" id="PS00107">
    <property type="entry name" value="PROTEIN_KINASE_ATP"/>
    <property type="match status" value="1"/>
</dbReference>
<dbReference type="GO" id="GO:0016301">
    <property type="term" value="F:kinase activity"/>
    <property type="evidence" value="ECO:0007669"/>
    <property type="project" value="UniProtKB-KW"/>
</dbReference>
<comment type="caution">
    <text evidence="8">The sequence shown here is derived from an EMBL/GenBank/DDBJ whole genome shotgun (WGS) entry which is preliminary data.</text>
</comment>
<accession>A0ABT3GGF0</accession>
<evidence type="ECO:0000259" key="7">
    <source>
        <dbReference type="PROSITE" id="PS50011"/>
    </source>
</evidence>
<evidence type="ECO:0000256" key="5">
    <source>
        <dbReference type="PROSITE-ProRule" id="PRU10141"/>
    </source>
</evidence>
<keyword evidence="2 5" id="KW-0547">Nucleotide-binding</keyword>
<feature type="binding site" evidence="5">
    <location>
        <position position="47"/>
    </location>
    <ligand>
        <name>ATP</name>
        <dbReference type="ChEBI" id="CHEBI:30616"/>
    </ligand>
</feature>
<dbReference type="PANTHER" id="PTHR43289:SF6">
    <property type="entry name" value="SERINE_THREONINE-PROTEIN KINASE NEKL-3"/>
    <property type="match status" value="1"/>
</dbReference>
<keyword evidence="1" id="KW-0808">Transferase</keyword>
<dbReference type="Gene3D" id="2.160.20.10">
    <property type="entry name" value="Single-stranded right-handed beta-helix, Pectin lyase-like"/>
    <property type="match status" value="2"/>
</dbReference>
<keyword evidence="4 5" id="KW-0067">ATP-binding</keyword>
<dbReference type="InterPro" id="IPR017441">
    <property type="entry name" value="Protein_kinase_ATP_BS"/>
</dbReference>
<dbReference type="SMART" id="SM00710">
    <property type="entry name" value="PbH1"/>
    <property type="match status" value="8"/>
</dbReference>
<dbReference type="PROSITE" id="PS50011">
    <property type="entry name" value="PROTEIN_KINASE_DOM"/>
    <property type="match status" value="1"/>
</dbReference>
<dbReference type="SUPFAM" id="SSF51126">
    <property type="entry name" value="Pectin lyase-like"/>
    <property type="match status" value="1"/>
</dbReference>
<reference evidence="8 9" key="1">
    <citation type="submission" date="2022-10" db="EMBL/GenBank/DDBJ databases">
        <title>Luteolibacter arcticus strain CCTCC AB 2014275, whole genome shotgun sequencing project.</title>
        <authorList>
            <person name="Zhao G."/>
            <person name="Shen L."/>
        </authorList>
    </citation>
    <scope>NUCLEOTIDE SEQUENCE [LARGE SCALE GENOMIC DNA]</scope>
    <source>
        <strain evidence="8 9">CCTCC AB 2014275</strain>
    </source>
</reference>
<name>A0ABT3GGF0_9BACT</name>
<organism evidence="8 9">
    <name type="scientific">Luteolibacter arcticus</name>
    <dbReference type="NCBI Taxonomy" id="1581411"/>
    <lineage>
        <taxon>Bacteria</taxon>
        <taxon>Pseudomonadati</taxon>
        <taxon>Verrucomicrobiota</taxon>
        <taxon>Verrucomicrobiia</taxon>
        <taxon>Verrucomicrobiales</taxon>
        <taxon>Verrucomicrobiaceae</taxon>
        <taxon>Luteolibacter</taxon>
    </lineage>
</organism>
<dbReference type="RefSeq" id="WP_264486620.1">
    <property type="nucleotide sequence ID" value="NZ_JAPDDT010000002.1"/>
</dbReference>
<dbReference type="PROSITE" id="PS00108">
    <property type="entry name" value="PROTEIN_KINASE_ST"/>
    <property type="match status" value="1"/>
</dbReference>
<dbReference type="InterPro" id="IPR008271">
    <property type="entry name" value="Ser/Thr_kinase_AS"/>
</dbReference>
<feature type="region of interest" description="Disordered" evidence="6">
    <location>
        <begin position="550"/>
        <end position="615"/>
    </location>
</feature>
<evidence type="ECO:0000256" key="3">
    <source>
        <dbReference type="ARBA" id="ARBA00022777"/>
    </source>
</evidence>
<dbReference type="SUPFAM" id="SSF56112">
    <property type="entry name" value="Protein kinase-like (PK-like)"/>
    <property type="match status" value="1"/>
</dbReference>
<evidence type="ECO:0000256" key="6">
    <source>
        <dbReference type="SAM" id="MobiDB-lite"/>
    </source>
</evidence>
<sequence>MVQAGEKIGNHQICADAQGAVATLGSGAGGTTVRAVHVHLQTAAAIKFLRRRSSHPTLEAAAFLTEARAAAGLSHPHIARIHDFGEDAGRLYYVMDLCEGGSLAEHFLRHGPLPPGVALQWLREAASALTHAHRKGLLHRDIKPSNLLISHDHDHDSASLKLIDFGLAARSDDEASAENRVIGTPLYAAPEQLRGEACPASDVFSLGATFLHLLTGRLLAEGDVKAVIAERLSSTGYGHLLHALDPAWRTLLEAMLEIDPALRPADGGVVQSAIEELFAHQQTRPVPWTGGDEGAFAVPAADPEAAWGERLEGTWQDFWRPLETFQPWGGGYRAVAARVDAPEAGWELALYESSDETLLTSLILQGGRLQLHAAALGLGHVLLQRGTGWHALAWPRGEGGDAISWIRAHPEPSVELVLGMLRPLAAGLDGLAADGLENLELHPAMLRISGTTDPVVSIEPPLPVSASKGAVESTMTMGGVAAASLPARLAACIFHFLGGRPVPPAAFMSVRAYAALPRLSEKANRFLSQAIAGQVGVTCSDIVQRLGSDERLPGSSLRSSVSLHPGSSSVFSSRTASGSHSHAASTTVHPPPPEVRAAAVMPPLPSADAAPPLPPPPALSAAALSAPPPVTVSSSAAASVPAKSSRPLGLAVAAVVLVAAIAGGGGWYFLGRPRPLPLPGSTPSASQSTDPSPTPVPTTSPGDAPPPASAQNAALIRVPGDAATLAEAVNRCQEGGTIEIKGGVYREALLITRPLKIRASGGAALEDEGKRISLLTVKGGIEVSVHGLTFRNVDQQGVGDPNANSPLIIAATGARLELDQCILDGGQGDGLSLADKSTGTLSGCRISKNRAFGVRVSGGASATITSGVIQENGAGGVWISNAGSKVSISGGTAITRNAHNGVQVLAGSTADLQGVEISSNRQNGILAKDAGTTVTLGQGCVISDNDTNGLIAGLGASASVTGSRFERNKADGIDTEGATSLNISGSVFDGNGRGGLFFNQGGKAECRVASSEFSRHADFGIVFDGGVVDVRDCKFDGNGMAIHAGSGTQGEIRDNTITPGPLEKVVNFEEGSSITATNNVCE</sequence>
<dbReference type="Proteomes" id="UP001320876">
    <property type="component" value="Unassembled WGS sequence"/>
</dbReference>
<evidence type="ECO:0000313" key="8">
    <source>
        <dbReference type="EMBL" id="MCW1922513.1"/>
    </source>
</evidence>
<keyword evidence="3 8" id="KW-0418">Kinase</keyword>
<dbReference type="CDD" id="cd14014">
    <property type="entry name" value="STKc_PknB_like"/>
    <property type="match status" value="1"/>
</dbReference>
<dbReference type="InterPro" id="IPR000719">
    <property type="entry name" value="Prot_kinase_dom"/>
</dbReference>
<dbReference type="PANTHER" id="PTHR43289">
    <property type="entry name" value="MITOGEN-ACTIVATED PROTEIN KINASE KINASE KINASE 20-RELATED"/>
    <property type="match status" value="1"/>
</dbReference>
<evidence type="ECO:0000313" key="9">
    <source>
        <dbReference type="Proteomes" id="UP001320876"/>
    </source>
</evidence>
<dbReference type="Pfam" id="PF13229">
    <property type="entry name" value="Beta_helix"/>
    <property type="match status" value="2"/>
</dbReference>
<dbReference type="Gene3D" id="1.10.510.10">
    <property type="entry name" value="Transferase(Phosphotransferase) domain 1"/>
    <property type="match status" value="1"/>
</dbReference>
<dbReference type="InterPro" id="IPR039448">
    <property type="entry name" value="Beta_helix"/>
</dbReference>
<keyword evidence="9" id="KW-1185">Reference proteome</keyword>
<feature type="region of interest" description="Disordered" evidence="6">
    <location>
        <begin position="678"/>
        <end position="710"/>
    </location>
</feature>
<dbReference type="EMBL" id="JAPDDT010000002">
    <property type="protein sequence ID" value="MCW1922513.1"/>
    <property type="molecule type" value="Genomic_DNA"/>
</dbReference>
<feature type="domain" description="Protein kinase" evidence="7">
    <location>
        <begin position="18"/>
        <end position="278"/>
    </location>
</feature>
<protein>
    <submittedName>
        <fullName evidence="8">Protein kinase</fullName>
    </submittedName>
</protein>
<dbReference type="InterPro" id="IPR012334">
    <property type="entry name" value="Pectin_lyas_fold"/>
</dbReference>
<dbReference type="InterPro" id="IPR006626">
    <property type="entry name" value="PbH1"/>
</dbReference>
<feature type="compositionally biased region" description="Low complexity" evidence="6">
    <location>
        <begin position="553"/>
        <end position="588"/>
    </location>
</feature>
<dbReference type="InterPro" id="IPR011009">
    <property type="entry name" value="Kinase-like_dom_sf"/>
</dbReference>
<gene>
    <name evidence="8" type="ORF">OKA05_08100</name>
</gene>
<dbReference type="SMART" id="SM00220">
    <property type="entry name" value="S_TKc"/>
    <property type="match status" value="1"/>
</dbReference>
<dbReference type="InterPro" id="IPR011050">
    <property type="entry name" value="Pectin_lyase_fold/virulence"/>
</dbReference>
<evidence type="ECO:0000256" key="1">
    <source>
        <dbReference type="ARBA" id="ARBA00022679"/>
    </source>
</evidence>
<dbReference type="Pfam" id="PF00069">
    <property type="entry name" value="Pkinase"/>
    <property type="match status" value="1"/>
</dbReference>
<evidence type="ECO:0000256" key="4">
    <source>
        <dbReference type="ARBA" id="ARBA00022840"/>
    </source>
</evidence>
<evidence type="ECO:0000256" key="2">
    <source>
        <dbReference type="ARBA" id="ARBA00022741"/>
    </source>
</evidence>